<accession>A0ABR4HDW1</accession>
<comment type="caution">
    <text evidence="2">The sequence shown here is derived from an EMBL/GenBank/DDBJ whole genome shotgun (WGS) entry which is preliminary data.</text>
</comment>
<dbReference type="Pfam" id="PF17111">
    <property type="entry name" value="PigL_N"/>
    <property type="match status" value="1"/>
</dbReference>
<evidence type="ECO:0000313" key="3">
    <source>
        <dbReference type="Proteomes" id="UP001610334"/>
    </source>
</evidence>
<sequence>MATTNCSIPVTDWTNPNNKDNVNASTAIQKPALRSQDTYLLAKLAIQRSNSLCNMIKGSWAHPKRVRDLLEELEALNEALGRLIHALSARDHIDLSTLNRPLLRCGEACNEFEREISKCLSLSREFSVRDWAKLKYMGGDICDFTRLLGGYKLTIYIALIDGNLGKHIVSAESLISYTDLINTAILDVEDHLEIINEKLETMQGKPVTGSDLNAIELRRERDECLQIYSQLSTRIILIQSSQPNGGASPGQTEPDSLPEKLVSESLQKCKEIHALTAEKLRRHTKDIADQILTKFQTATASEDDITSLASLQDEIEATRRCIDICLEADSHLKKEFSTVDKYATDESMKFMVSTVENTFHAENQELGWRSRQIGGHLSDDSVQQLLRHFTTIGVESFHVENPSSQAKKSSVTESDFVRRYGRGYRLKP</sequence>
<keyword evidence="3" id="KW-1185">Reference proteome</keyword>
<reference evidence="2 3" key="1">
    <citation type="submission" date="2024-07" db="EMBL/GenBank/DDBJ databases">
        <title>Section-level genome sequencing and comparative genomics of Aspergillus sections Usti and Cavernicolus.</title>
        <authorList>
            <consortium name="Lawrence Berkeley National Laboratory"/>
            <person name="Nybo J.L."/>
            <person name="Vesth T.C."/>
            <person name="Theobald S."/>
            <person name="Frisvad J.C."/>
            <person name="Larsen T.O."/>
            <person name="Kjaerboelling I."/>
            <person name="Rothschild-Mancinelli K."/>
            <person name="Lyhne E.K."/>
            <person name="Kogle M.E."/>
            <person name="Barry K."/>
            <person name="Clum A."/>
            <person name="Na H."/>
            <person name="Ledsgaard L."/>
            <person name="Lin J."/>
            <person name="Lipzen A."/>
            <person name="Kuo A."/>
            <person name="Riley R."/>
            <person name="Mondo S."/>
            <person name="Labutti K."/>
            <person name="Haridas S."/>
            <person name="Pangalinan J."/>
            <person name="Salamov A.A."/>
            <person name="Simmons B.A."/>
            <person name="Magnuson J.K."/>
            <person name="Chen J."/>
            <person name="Drula E."/>
            <person name="Henrissat B."/>
            <person name="Wiebenga A."/>
            <person name="Lubbers R.J."/>
            <person name="Gomes A.C."/>
            <person name="Makela M.R."/>
            <person name="Stajich J."/>
            <person name="Grigoriev I.V."/>
            <person name="Mortensen U.H."/>
            <person name="De Vries R.P."/>
            <person name="Baker S.E."/>
            <person name="Andersen M.R."/>
        </authorList>
    </citation>
    <scope>NUCLEOTIDE SEQUENCE [LARGE SCALE GENOMIC DNA]</scope>
    <source>
        <strain evidence="2 3">CBS 588.65</strain>
    </source>
</reference>
<name>A0ABR4HDW1_9EURO</name>
<dbReference type="Proteomes" id="UP001610334">
    <property type="component" value="Unassembled WGS sequence"/>
</dbReference>
<evidence type="ECO:0000259" key="1">
    <source>
        <dbReference type="Pfam" id="PF17111"/>
    </source>
</evidence>
<gene>
    <name evidence="2" type="ORF">BJX63DRAFT_442901</name>
</gene>
<feature type="domain" description="Azaphilone pigments biosynthesis cluster protein L N-terminal" evidence="1">
    <location>
        <begin position="41"/>
        <end position="224"/>
    </location>
</feature>
<dbReference type="EMBL" id="JBFXLT010000039">
    <property type="protein sequence ID" value="KAL2813587.1"/>
    <property type="molecule type" value="Genomic_DNA"/>
</dbReference>
<dbReference type="InterPro" id="IPR031348">
    <property type="entry name" value="PigL_N"/>
</dbReference>
<protein>
    <recommendedName>
        <fullName evidence="1">Azaphilone pigments biosynthesis cluster protein L N-terminal domain-containing protein</fullName>
    </recommendedName>
</protein>
<evidence type="ECO:0000313" key="2">
    <source>
        <dbReference type="EMBL" id="KAL2813587.1"/>
    </source>
</evidence>
<organism evidence="2 3">
    <name type="scientific">Aspergillus granulosus</name>
    <dbReference type="NCBI Taxonomy" id="176169"/>
    <lineage>
        <taxon>Eukaryota</taxon>
        <taxon>Fungi</taxon>
        <taxon>Dikarya</taxon>
        <taxon>Ascomycota</taxon>
        <taxon>Pezizomycotina</taxon>
        <taxon>Eurotiomycetes</taxon>
        <taxon>Eurotiomycetidae</taxon>
        <taxon>Eurotiales</taxon>
        <taxon>Aspergillaceae</taxon>
        <taxon>Aspergillus</taxon>
        <taxon>Aspergillus subgen. Nidulantes</taxon>
    </lineage>
</organism>
<proteinExistence type="predicted"/>